<evidence type="ECO:0000256" key="1">
    <source>
        <dbReference type="SAM" id="MobiDB-lite"/>
    </source>
</evidence>
<sequence length="226" mass="25470">MFSPRCLLLLLLCVGWSLTQGEEHAEEEEQPVHVRQAWTQVDQRLRSATNKIIRKALPALMKEIYKKDISTTCLTTLLHTSNALKQSKAWAFKMLDSSGRLPEGMMYGTLTSLGNYQECVEIRVNDTKLTMKGQYCTVVLRPPLPAWKPFTSMHITMPEVFNISAPDSIFGTSWIFPAATKMRVTKSLTDSTEVINYNDDPSGRSSRQDRLGDLAGQRTGPPRPIH</sequence>
<evidence type="ECO:0000256" key="2">
    <source>
        <dbReference type="SAM" id="SignalP"/>
    </source>
</evidence>
<feature type="signal peptide" evidence="2">
    <location>
        <begin position="1"/>
        <end position="21"/>
    </location>
</feature>
<dbReference type="SMART" id="SM00703">
    <property type="entry name" value="NRF"/>
    <property type="match status" value="1"/>
</dbReference>
<dbReference type="InterPro" id="IPR052728">
    <property type="entry name" value="O2_lipid_transport_reg"/>
</dbReference>
<dbReference type="Proteomes" id="UP000887013">
    <property type="component" value="Unassembled WGS sequence"/>
</dbReference>
<organism evidence="4 5">
    <name type="scientific">Nephila pilipes</name>
    <name type="common">Giant wood spider</name>
    <name type="synonym">Nephila maculata</name>
    <dbReference type="NCBI Taxonomy" id="299642"/>
    <lineage>
        <taxon>Eukaryota</taxon>
        <taxon>Metazoa</taxon>
        <taxon>Ecdysozoa</taxon>
        <taxon>Arthropoda</taxon>
        <taxon>Chelicerata</taxon>
        <taxon>Arachnida</taxon>
        <taxon>Araneae</taxon>
        <taxon>Araneomorphae</taxon>
        <taxon>Entelegynae</taxon>
        <taxon>Araneoidea</taxon>
        <taxon>Nephilidae</taxon>
        <taxon>Nephila</taxon>
    </lineage>
</organism>
<dbReference type="PANTHER" id="PTHR11161:SF0">
    <property type="entry name" value="O-ACYLTRANSFERASE LIKE PROTEIN"/>
    <property type="match status" value="1"/>
</dbReference>
<evidence type="ECO:0000313" key="4">
    <source>
        <dbReference type="EMBL" id="GFS78847.1"/>
    </source>
</evidence>
<feature type="region of interest" description="Disordered" evidence="1">
    <location>
        <begin position="193"/>
        <end position="226"/>
    </location>
</feature>
<gene>
    <name evidence="4" type="primary">X975_04330</name>
    <name evidence="4" type="ORF">NPIL_325591</name>
</gene>
<feature type="domain" description="Nose resistant-to-fluoxetine protein N-terminal" evidence="3">
    <location>
        <begin position="70"/>
        <end position="173"/>
    </location>
</feature>
<accession>A0A8X6MUI4</accession>
<keyword evidence="2" id="KW-0732">Signal</keyword>
<reference evidence="4" key="1">
    <citation type="submission" date="2020-08" db="EMBL/GenBank/DDBJ databases">
        <title>Multicomponent nature underlies the extraordinary mechanical properties of spider dragline silk.</title>
        <authorList>
            <person name="Kono N."/>
            <person name="Nakamura H."/>
            <person name="Mori M."/>
            <person name="Yoshida Y."/>
            <person name="Ohtoshi R."/>
            <person name="Malay A.D."/>
            <person name="Moran D.A.P."/>
            <person name="Tomita M."/>
            <person name="Numata K."/>
            <person name="Arakawa K."/>
        </authorList>
    </citation>
    <scope>NUCLEOTIDE SEQUENCE</scope>
</reference>
<comment type="caution">
    <text evidence="4">The sequence shown here is derived from an EMBL/GenBank/DDBJ whole genome shotgun (WGS) entry which is preliminary data.</text>
</comment>
<dbReference type="Pfam" id="PF20146">
    <property type="entry name" value="NRF"/>
    <property type="match status" value="1"/>
</dbReference>
<keyword evidence="5" id="KW-1185">Reference proteome</keyword>
<protein>
    <submittedName>
        <fullName evidence="4">Nose resistant to fluoxetine protein 6</fullName>
    </submittedName>
</protein>
<dbReference type="EMBL" id="BMAW01051129">
    <property type="protein sequence ID" value="GFS78847.1"/>
    <property type="molecule type" value="Genomic_DNA"/>
</dbReference>
<dbReference type="OrthoDB" id="6435319at2759"/>
<name>A0A8X6MUI4_NEPPI</name>
<feature type="chain" id="PRO_5036456657" evidence="2">
    <location>
        <begin position="22"/>
        <end position="226"/>
    </location>
</feature>
<evidence type="ECO:0000313" key="5">
    <source>
        <dbReference type="Proteomes" id="UP000887013"/>
    </source>
</evidence>
<dbReference type="PANTHER" id="PTHR11161">
    <property type="entry name" value="O-ACYLTRANSFERASE"/>
    <property type="match status" value="1"/>
</dbReference>
<proteinExistence type="predicted"/>
<evidence type="ECO:0000259" key="3">
    <source>
        <dbReference type="SMART" id="SM00703"/>
    </source>
</evidence>
<dbReference type="AlphaFoldDB" id="A0A8X6MUI4"/>
<dbReference type="InterPro" id="IPR006621">
    <property type="entry name" value="Nose-resist-to-fluoxetine_N"/>
</dbReference>